<gene>
    <name evidence="6" type="ORF">HMPREF0428_00275</name>
</gene>
<organism evidence="6 7">
    <name type="scientific">Gemella haemolysans M341</name>
    <dbReference type="NCBI Taxonomy" id="562981"/>
    <lineage>
        <taxon>Bacteria</taxon>
        <taxon>Bacillati</taxon>
        <taxon>Bacillota</taxon>
        <taxon>Bacilli</taxon>
        <taxon>Bacillales</taxon>
        <taxon>Gemellaceae</taxon>
        <taxon>Gemella</taxon>
    </lineage>
</organism>
<dbReference type="CDD" id="cd13663">
    <property type="entry name" value="PBP2_PotD_PotF_like_2"/>
    <property type="match status" value="1"/>
</dbReference>
<protein>
    <recommendedName>
        <fullName evidence="8">ABC transporter, solute-binding protein</fullName>
    </recommendedName>
</protein>
<dbReference type="Gene3D" id="3.40.190.10">
    <property type="entry name" value="Periplasmic binding protein-like II"/>
    <property type="match status" value="2"/>
</dbReference>
<dbReference type="InterPro" id="IPR001188">
    <property type="entry name" value="Sperm_putr-bd"/>
</dbReference>
<dbReference type="PIRSF" id="PIRSF019574">
    <property type="entry name" value="Periplasmic_polyamine_BP"/>
    <property type="match status" value="1"/>
</dbReference>
<dbReference type="GO" id="GO:0042597">
    <property type="term" value="C:periplasmic space"/>
    <property type="evidence" value="ECO:0007669"/>
    <property type="project" value="UniProtKB-SubCell"/>
</dbReference>
<dbReference type="InterPro" id="IPR006059">
    <property type="entry name" value="SBP"/>
</dbReference>
<dbReference type="Proteomes" id="UP000004773">
    <property type="component" value="Unassembled WGS sequence"/>
</dbReference>
<accession>A0AA87AN18</accession>
<dbReference type="PANTHER" id="PTHR30222">
    <property type="entry name" value="SPERMIDINE/PUTRESCINE-BINDING PERIPLASMIC PROTEIN"/>
    <property type="match status" value="1"/>
</dbReference>
<evidence type="ECO:0000313" key="6">
    <source>
        <dbReference type="EMBL" id="EGF87400.1"/>
    </source>
</evidence>
<evidence type="ECO:0000256" key="1">
    <source>
        <dbReference type="ARBA" id="ARBA00004418"/>
    </source>
</evidence>
<evidence type="ECO:0000256" key="3">
    <source>
        <dbReference type="ARBA" id="ARBA00022729"/>
    </source>
</evidence>
<feature type="binding site" evidence="5">
    <location>
        <position position="43"/>
    </location>
    <ligand>
        <name>spermidine</name>
        <dbReference type="ChEBI" id="CHEBI:57834"/>
    </ligand>
</feature>
<evidence type="ECO:0000256" key="2">
    <source>
        <dbReference type="ARBA" id="ARBA00022448"/>
    </source>
</evidence>
<reference evidence="6 7" key="1">
    <citation type="submission" date="2011-03" db="EMBL/GenBank/DDBJ databases">
        <title>The Genome Sequence of Gemella haemolysans M341.</title>
        <authorList>
            <consortium name="The Broad Institute Genome Sequencing Platform"/>
            <consortium name="The Broad Institute Genome Sequencing Center for Infectious Disease"/>
            <person name="Earl A."/>
            <person name="Ward D."/>
            <person name="Feldgarden M."/>
            <person name="Gevers D."/>
            <person name="Sibley C.D."/>
            <person name="Field T.R."/>
            <person name="Grinwis M."/>
            <person name="Eshaghurshan C.S."/>
            <person name="Surette M.G."/>
            <person name="Young S.K."/>
            <person name="Zeng Q."/>
            <person name="Gargeya S."/>
            <person name="Fitzgerald M."/>
            <person name="Haas B."/>
            <person name="Abouelleil A."/>
            <person name="Alvarado L."/>
            <person name="Arachchi H.M."/>
            <person name="Berlin A."/>
            <person name="Brown A."/>
            <person name="Chapman S.B."/>
            <person name="Chen Z."/>
            <person name="Dunbar C."/>
            <person name="Freedman E."/>
            <person name="Gearin G."/>
            <person name="Gellesch M."/>
            <person name="Goldberg J."/>
            <person name="Griggs A."/>
            <person name="Gujja S."/>
            <person name="Heilman E.R."/>
            <person name="Heiman D."/>
            <person name="Howarth C."/>
            <person name="Larson L."/>
            <person name="Lui A."/>
            <person name="MacDonald P.J.P."/>
            <person name="Mehta T."/>
            <person name="Montmayeur A."/>
            <person name="Murphy C."/>
            <person name="Neiman D."/>
            <person name="Pearson M."/>
            <person name="Priest M."/>
            <person name="Roberts A."/>
            <person name="Saif S."/>
            <person name="Shea T."/>
            <person name="Shenoy N."/>
            <person name="Sisk P."/>
            <person name="Stolte C."/>
            <person name="Sykes S."/>
            <person name="White J."/>
            <person name="Yandava C."/>
            <person name="Wortman J."/>
            <person name="Nusbaum C."/>
            <person name="Birren B."/>
        </authorList>
    </citation>
    <scope>NUCLEOTIDE SEQUENCE [LARGE SCALE GENOMIC DNA]</scope>
    <source>
        <strain evidence="6 7">M341</strain>
    </source>
</reference>
<comment type="subcellular location">
    <subcellularLocation>
        <location evidence="1">Periplasm</location>
    </subcellularLocation>
</comment>
<keyword evidence="2" id="KW-0813">Transport</keyword>
<proteinExistence type="predicted"/>
<dbReference type="RefSeq" id="WP_003146132.1">
    <property type="nucleotide sequence ID" value="NZ_GL883582.1"/>
</dbReference>
<evidence type="ECO:0008006" key="8">
    <source>
        <dbReference type="Google" id="ProtNLM"/>
    </source>
</evidence>
<name>A0AA87AN18_9BACL</name>
<keyword evidence="3" id="KW-0732">Signal</keyword>
<dbReference type="PRINTS" id="PR00909">
    <property type="entry name" value="SPERMDNBNDNG"/>
</dbReference>
<evidence type="ECO:0000313" key="7">
    <source>
        <dbReference type="Proteomes" id="UP000004773"/>
    </source>
</evidence>
<dbReference type="EMBL" id="ACRO01000003">
    <property type="protein sequence ID" value="EGF87400.1"/>
    <property type="molecule type" value="Genomic_DNA"/>
</dbReference>
<evidence type="ECO:0000256" key="4">
    <source>
        <dbReference type="ARBA" id="ARBA00022764"/>
    </source>
</evidence>
<evidence type="ECO:0000256" key="5">
    <source>
        <dbReference type="PIRSR" id="PIRSR019574-1"/>
    </source>
</evidence>
<dbReference type="SUPFAM" id="SSF53850">
    <property type="entry name" value="Periplasmic binding protein-like II"/>
    <property type="match status" value="1"/>
</dbReference>
<comment type="caution">
    <text evidence="6">The sequence shown here is derived from an EMBL/GenBank/DDBJ whole genome shotgun (WGS) entry which is preliminary data.</text>
</comment>
<sequence>MRKLLISAVSILVICLGLLYSRNFIDSSNSGDKQTLTIFNWGEYIDPDLIKKFEEETGISVVYETFDSNEAMLTKIQAGSTPYDIVIPSDYMIKKMKKLNLLKKLDHSKIEGFDNIDPQFRDKSFDPNNEFSIPYFWGTLGVLYNKTKVPEDLKFEKWNDLWDTRLANNILLIDGAREMMGIALQSEGNSVNDTNEVNLNLAERKLELLHPNVKAINADEKKMLMINNEAWASVVFSGDAKAIMGENENMVYALPKEGTNLWFDNIVIPKTSKNEEAAYKFINFMLKPENAAKNSEFIGYATPNTKAKELLPEETTSDEQFYPDLESFGNRAEVYQDLEPKMLQLYNDLFLKFKINNRK</sequence>
<keyword evidence="4" id="KW-0574">Periplasm</keyword>
<dbReference type="GO" id="GO:0015846">
    <property type="term" value="P:polyamine transport"/>
    <property type="evidence" value="ECO:0007669"/>
    <property type="project" value="InterPro"/>
</dbReference>
<dbReference type="GO" id="GO:0019808">
    <property type="term" value="F:polyamine binding"/>
    <property type="evidence" value="ECO:0007669"/>
    <property type="project" value="InterPro"/>
</dbReference>
<dbReference type="AlphaFoldDB" id="A0AA87AN18"/>
<dbReference type="Pfam" id="PF13416">
    <property type="entry name" value="SBP_bac_8"/>
    <property type="match status" value="1"/>
</dbReference>
<dbReference type="PANTHER" id="PTHR30222:SF17">
    <property type="entry name" value="SPERMIDINE_PUTRESCINE-BINDING PERIPLASMIC PROTEIN"/>
    <property type="match status" value="1"/>
</dbReference>
<feature type="binding site" evidence="5">
    <location>
        <position position="91"/>
    </location>
    <ligand>
        <name>spermidine</name>
        <dbReference type="ChEBI" id="CHEBI:57834"/>
    </ligand>
</feature>